<accession>A0A699YPP5</accession>
<gene>
    <name evidence="2" type="ORF">HaLaN_03948</name>
</gene>
<name>A0A699YPP5_HAELA</name>
<dbReference type="AlphaFoldDB" id="A0A699YPP5"/>
<dbReference type="EMBL" id="BLLF01000193">
    <property type="protein sequence ID" value="GFH08906.1"/>
    <property type="molecule type" value="Genomic_DNA"/>
</dbReference>
<organism evidence="2 3">
    <name type="scientific">Haematococcus lacustris</name>
    <name type="common">Green alga</name>
    <name type="synonym">Haematococcus pluvialis</name>
    <dbReference type="NCBI Taxonomy" id="44745"/>
    <lineage>
        <taxon>Eukaryota</taxon>
        <taxon>Viridiplantae</taxon>
        <taxon>Chlorophyta</taxon>
        <taxon>core chlorophytes</taxon>
        <taxon>Chlorophyceae</taxon>
        <taxon>CS clade</taxon>
        <taxon>Chlamydomonadales</taxon>
        <taxon>Haematococcaceae</taxon>
        <taxon>Haematococcus</taxon>
    </lineage>
</organism>
<sequence>MTELQQVKAISKARDLDEKRHLERRRDTLVLILRHLVDNGYTASYERLSTECNLSLGKVGHSYSSIVDVADNVDLLRVVQEFEEGYEAKYGRRPKITRRLVASVDPEEGAMRPLRRLMAKLEAAPSTASNGQQGLRSAAANGATDAPPLIQLEPITAEDMAAALSVTKPSARLQEDKYRAFSEEYGQSGT</sequence>
<protein>
    <submittedName>
        <fullName evidence="2">p60 katanin-like 2</fullName>
    </submittedName>
</protein>
<dbReference type="PROSITE" id="PS50896">
    <property type="entry name" value="LISH"/>
    <property type="match status" value="1"/>
</dbReference>
<evidence type="ECO:0000313" key="3">
    <source>
        <dbReference type="Proteomes" id="UP000485058"/>
    </source>
</evidence>
<dbReference type="SMART" id="SM00667">
    <property type="entry name" value="LisH"/>
    <property type="match status" value="1"/>
</dbReference>
<feature type="compositionally biased region" description="Polar residues" evidence="1">
    <location>
        <begin position="126"/>
        <end position="135"/>
    </location>
</feature>
<evidence type="ECO:0000313" key="2">
    <source>
        <dbReference type="EMBL" id="GFH08906.1"/>
    </source>
</evidence>
<evidence type="ECO:0000256" key="1">
    <source>
        <dbReference type="SAM" id="MobiDB-lite"/>
    </source>
</evidence>
<reference evidence="2 3" key="1">
    <citation type="submission" date="2020-02" db="EMBL/GenBank/DDBJ databases">
        <title>Draft genome sequence of Haematococcus lacustris strain NIES-144.</title>
        <authorList>
            <person name="Morimoto D."/>
            <person name="Nakagawa S."/>
            <person name="Yoshida T."/>
            <person name="Sawayama S."/>
        </authorList>
    </citation>
    <scope>NUCLEOTIDE SEQUENCE [LARGE SCALE GENOMIC DNA]</scope>
    <source>
        <strain evidence="2 3">NIES-144</strain>
    </source>
</reference>
<dbReference type="InterPro" id="IPR006594">
    <property type="entry name" value="LisH"/>
</dbReference>
<feature type="region of interest" description="Disordered" evidence="1">
    <location>
        <begin position="123"/>
        <end position="142"/>
    </location>
</feature>
<comment type="caution">
    <text evidence="2">The sequence shown here is derived from an EMBL/GenBank/DDBJ whole genome shotgun (WGS) entry which is preliminary data.</text>
</comment>
<dbReference type="Proteomes" id="UP000485058">
    <property type="component" value="Unassembled WGS sequence"/>
</dbReference>
<keyword evidence="3" id="KW-1185">Reference proteome</keyword>
<proteinExistence type="predicted"/>